<keyword evidence="3" id="KW-1185">Reference proteome</keyword>
<name>A0A9Q5JFI4_9LACT</name>
<comment type="caution">
    <text evidence="2">The sequence shown here is derived from an EMBL/GenBank/DDBJ whole genome shotgun (WGS) entry which is preliminary data.</text>
</comment>
<keyword evidence="1" id="KW-0812">Transmembrane</keyword>
<reference evidence="3" key="1">
    <citation type="submission" date="2016-09" db="EMBL/GenBank/DDBJ databases">
        <title>Draft genome sequence of a novel species of the family Streptococcaceae isolated from flowers.</title>
        <authorList>
            <person name="Chuah L.-O."/>
            <person name="Yap K.-P."/>
            <person name="Thong K.L."/>
            <person name="Liong M.T."/>
            <person name="Ahmad R."/>
            <person name="Rusul G."/>
        </authorList>
    </citation>
    <scope>NUCLEOTIDE SEQUENCE [LARGE SCALE GENOMIC DNA]</scope>
    <source>
        <strain evidence="3">HibF3</strain>
    </source>
</reference>
<dbReference type="AlphaFoldDB" id="A0A9Q5JFI4"/>
<keyword evidence="1" id="KW-1133">Transmembrane helix</keyword>
<organism evidence="2 3">
    <name type="scientific">Floricoccus penangensis</name>
    <dbReference type="NCBI Taxonomy" id="1859475"/>
    <lineage>
        <taxon>Bacteria</taxon>
        <taxon>Bacillati</taxon>
        <taxon>Bacillota</taxon>
        <taxon>Bacilli</taxon>
        <taxon>Lactobacillales</taxon>
        <taxon>Streptococcaceae</taxon>
        <taxon>Floricoccus</taxon>
    </lineage>
</organism>
<evidence type="ECO:0000313" key="3">
    <source>
        <dbReference type="Proteomes" id="UP000177273"/>
    </source>
</evidence>
<evidence type="ECO:0000313" key="2">
    <source>
        <dbReference type="EMBL" id="OFI45953.1"/>
    </source>
</evidence>
<dbReference type="Proteomes" id="UP000177273">
    <property type="component" value="Unassembled WGS sequence"/>
</dbReference>
<dbReference type="RefSeq" id="WP_070788638.1">
    <property type="nucleotide sequence ID" value="NZ_CP075561.1"/>
</dbReference>
<evidence type="ECO:0000256" key="1">
    <source>
        <dbReference type="SAM" id="Phobius"/>
    </source>
</evidence>
<sequence length="65" mass="7485">MKKYILPLILIIASWICLGYIEEGMFSQTATVNIVILLFLIIGFSSCYLGYNIIWKNFFGHHGKK</sequence>
<dbReference type="EMBL" id="MKIQ01000030">
    <property type="protein sequence ID" value="OFI45953.1"/>
    <property type="molecule type" value="Genomic_DNA"/>
</dbReference>
<protein>
    <submittedName>
        <fullName evidence="2">Uncharacterized protein</fullName>
    </submittedName>
</protein>
<gene>
    <name evidence="2" type="ORF">BG262_06670</name>
</gene>
<proteinExistence type="predicted"/>
<accession>A0A9Q5JFI4</accession>
<keyword evidence="1" id="KW-0472">Membrane</keyword>
<feature type="transmembrane region" description="Helical" evidence="1">
    <location>
        <begin position="35"/>
        <end position="55"/>
    </location>
</feature>